<evidence type="ECO:0000313" key="3">
    <source>
        <dbReference type="Proteomes" id="UP000295818"/>
    </source>
</evidence>
<keyword evidence="3" id="KW-1185">Reference proteome</keyword>
<name>A0ABY2BEL5_9ACTN</name>
<reference evidence="2 3" key="1">
    <citation type="journal article" date="2015" name="Stand. Genomic Sci.">
        <title>Genomic Encyclopedia of Bacterial and Archaeal Type Strains, Phase III: the genomes of soil and plant-associated and newly described type strains.</title>
        <authorList>
            <person name="Whitman W.B."/>
            <person name="Woyke T."/>
            <person name="Klenk H.P."/>
            <person name="Zhou Y."/>
            <person name="Lilburn T.G."/>
            <person name="Beck B.J."/>
            <person name="De Vos P."/>
            <person name="Vandamme P."/>
            <person name="Eisen J.A."/>
            <person name="Garrity G."/>
            <person name="Hugenholtz P."/>
            <person name="Kyrpides N.C."/>
        </authorList>
    </citation>
    <scope>NUCLEOTIDE SEQUENCE [LARGE SCALE GENOMIC DNA]</scope>
    <source>
        <strain evidence="2 3">VKM Ac-2538</strain>
    </source>
</reference>
<evidence type="ECO:0000256" key="1">
    <source>
        <dbReference type="SAM" id="SignalP"/>
    </source>
</evidence>
<feature type="signal peptide" evidence="1">
    <location>
        <begin position="1"/>
        <end position="31"/>
    </location>
</feature>
<dbReference type="EMBL" id="SLWM01000013">
    <property type="protein sequence ID" value="TCO17949.1"/>
    <property type="molecule type" value="Genomic_DNA"/>
</dbReference>
<keyword evidence="1" id="KW-0732">Signal</keyword>
<proteinExistence type="predicted"/>
<sequence>MLRRVSHHGAVCFALLVSVAASLLLARPAAAQITDFSAEIKGQQQLPVGCPDGAQLCGDAIIERFGAAQYRFFLISIQLTGDPCRNYMATARFTLADGSTLTLAEAGVGCGTGKTFFKGNGYGNPRRASGSWEVQDATGQFAGMTGIGDLTRHFAGAHLSSTYTGALDA</sequence>
<protein>
    <submittedName>
        <fullName evidence="2">Uncharacterized protein</fullName>
    </submittedName>
</protein>
<comment type="caution">
    <text evidence="2">The sequence shown here is derived from an EMBL/GenBank/DDBJ whole genome shotgun (WGS) entry which is preliminary data.</text>
</comment>
<organism evidence="2 3">
    <name type="scientific">Kribbella orskensis</name>
    <dbReference type="NCBI Taxonomy" id="2512216"/>
    <lineage>
        <taxon>Bacteria</taxon>
        <taxon>Bacillati</taxon>
        <taxon>Actinomycetota</taxon>
        <taxon>Actinomycetes</taxon>
        <taxon>Propionibacteriales</taxon>
        <taxon>Kribbellaceae</taxon>
        <taxon>Kribbella</taxon>
    </lineage>
</organism>
<dbReference type="Proteomes" id="UP000295818">
    <property type="component" value="Unassembled WGS sequence"/>
</dbReference>
<dbReference type="RefSeq" id="WP_132192169.1">
    <property type="nucleotide sequence ID" value="NZ_SLWM01000013.1"/>
</dbReference>
<feature type="chain" id="PRO_5046642444" evidence="1">
    <location>
        <begin position="32"/>
        <end position="169"/>
    </location>
</feature>
<evidence type="ECO:0000313" key="2">
    <source>
        <dbReference type="EMBL" id="TCO17949.1"/>
    </source>
</evidence>
<accession>A0ABY2BEL5</accession>
<gene>
    <name evidence="2" type="ORF">EV644_113179</name>
</gene>